<dbReference type="AlphaFoldDB" id="A0A167CKM6"/>
<evidence type="ECO:0000256" key="1">
    <source>
        <dbReference type="ARBA" id="ARBA00009003"/>
    </source>
</evidence>
<keyword evidence="2" id="KW-0328">Glycosyltransferase</keyword>
<dbReference type="Proteomes" id="UP000076584">
    <property type="component" value="Unassembled WGS sequence"/>
</dbReference>
<evidence type="ECO:0000313" key="2">
    <source>
        <dbReference type="EMBL" id="KZL82717.1"/>
    </source>
</evidence>
<accession>A0A167CKM6</accession>
<keyword evidence="3" id="KW-1185">Reference proteome</keyword>
<dbReference type="PANTHER" id="PTHR31834:SF1">
    <property type="entry name" value="INITIATION-SPECIFIC ALPHA-1,6-MANNOSYLTRANSFERASE"/>
    <property type="match status" value="1"/>
</dbReference>
<dbReference type="InterPro" id="IPR029044">
    <property type="entry name" value="Nucleotide-diphossugar_trans"/>
</dbReference>
<dbReference type="InterPro" id="IPR007577">
    <property type="entry name" value="GlycoTrfase_DXD_sugar-bd_CS"/>
</dbReference>
<dbReference type="OrthoDB" id="409543at2759"/>
<reference evidence="2 3" key="1">
    <citation type="submission" date="2015-06" db="EMBL/GenBank/DDBJ databases">
        <title>Survival trade-offs in plant roots during colonization by closely related pathogenic and mutualistic fungi.</title>
        <authorList>
            <person name="Hacquard S."/>
            <person name="Kracher B."/>
            <person name="Hiruma K."/>
            <person name="Weinman A."/>
            <person name="Muench P."/>
            <person name="Garrido Oter R."/>
            <person name="Ver Loren van Themaat E."/>
            <person name="Dallerey J.-F."/>
            <person name="Damm U."/>
            <person name="Henrissat B."/>
            <person name="Lespinet O."/>
            <person name="Thon M."/>
            <person name="Kemen E."/>
            <person name="McHardy A.C."/>
            <person name="Schulze-Lefert P."/>
            <person name="O'Connell R.J."/>
        </authorList>
    </citation>
    <scope>NUCLEOTIDE SEQUENCE [LARGE SCALE GENOMIC DNA]</scope>
    <source>
        <strain evidence="2 3">MAFF 238704</strain>
    </source>
</reference>
<protein>
    <submittedName>
        <fullName evidence="2">Initiation-specific alpha--mannosyltransferase</fullName>
    </submittedName>
</protein>
<dbReference type="Gene3D" id="3.90.550.20">
    <property type="match status" value="1"/>
</dbReference>
<dbReference type="GO" id="GO:0000136">
    <property type="term" value="C:mannan polymerase complex"/>
    <property type="evidence" value="ECO:0007669"/>
    <property type="project" value="TreeGrafter"/>
</dbReference>
<organism evidence="2 3">
    <name type="scientific">Colletotrichum incanum</name>
    <name type="common">Soybean anthracnose fungus</name>
    <dbReference type="NCBI Taxonomy" id="1573173"/>
    <lineage>
        <taxon>Eukaryota</taxon>
        <taxon>Fungi</taxon>
        <taxon>Dikarya</taxon>
        <taxon>Ascomycota</taxon>
        <taxon>Pezizomycotina</taxon>
        <taxon>Sordariomycetes</taxon>
        <taxon>Hypocreomycetidae</taxon>
        <taxon>Glomerellales</taxon>
        <taxon>Glomerellaceae</taxon>
        <taxon>Colletotrichum</taxon>
        <taxon>Colletotrichum spaethianum species complex</taxon>
    </lineage>
</organism>
<dbReference type="InterPro" id="IPR039367">
    <property type="entry name" value="Och1-like"/>
</dbReference>
<comment type="caution">
    <text evidence="2">The sequence shown here is derived from an EMBL/GenBank/DDBJ whole genome shotgun (WGS) entry which is preliminary data.</text>
</comment>
<comment type="similarity">
    <text evidence="1">Belongs to the glycosyltransferase 32 family.</text>
</comment>
<sequence length="162" mass="18837">MQPEHLIPSRIWQIMPLKSRELEHTRTWLALNKGYIDKRGYGFLKWRFGNTSDIFRAYDNPHNVGMRSDFLRYLLLEAEGGAYTETNTIALKPIDSWTPSHLRDNTRLVIGTEYDQRDGRPWEVLPRPLHFAQWTIASAPGHPMLHKMAARVVVSAKDLARQ</sequence>
<dbReference type="GO" id="GO:0006487">
    <property type="term" value="P:protein N-linked glycosylation"/>
    <property type="evidence" value="ECO:0007669"/>
    <property type="project" value="TreeGrafter"/>
</dbReference>
<dbReference type="Pfam" id="PF04488">
    <property type="entry name" value="Gly_transf_sug"/>
    <property type="match status" value="1"/>
</dbReference>
<dbReference type="SUPFAM" id="SSF53448">
    <property type="entry name" value="Nucleotide-diphospho-sugar transferases"/>
    <property type="match status" value="1"/>
</dbReference>
<dbReference type="EMBL" id="LFIW01001348">
    <property type="protein sequence ID" value="KZL82717.1"/>
    <property type="molecule type" value="Genomic_DNA"/>
</dbReference>
<keyword evidence="2" id="KW-0808">Transferase</keyword>
<proteinExistence type="inferred from homology"/>
<evidence type="ECO:0000313" key="3">
    <source>
        <dbReference type="Proteomes" id="UP000076584"/>
    </source>
</evidence>
<gene>
    <name evidence="2" type="ORF">CI238_13535</name>
</gene>
<dbReference type="STRING" id="1573173.A0A167CKM6"/>
<name>A0A167CKM6_COLIC</name>
<dbReference type="PANTHER" id="PTHR31834">
    <property type="entry name" value="INITIATION-SPECIFIC ALPHA-1,6-MANNOSYLTRANSFERASE"/>
    <property type="match status" value="1"/>
</dbReference>
<dbReference type="GO" id="GO:0000009">
    <property type="term" value="F:alpha-1,6-mannosyltransferase activity"/>
    <property type="evidence" value="ECO:0007669"/>
    <property type="project" value="InterPro"/>
</dbReference>